<dbReference type="EMBL" id="CNFU01000336">
    <property type="protein sequence ID" value="CKR64632.1"/>
    <property type="molecule type" value="Genomic_DNA"/>
</dbReference>
<dbReference type="EMBL" id="CFOE01001095">
    <property type="protein sequence ID" value="CFE48102.1"/>
    <property type="molecule type" value="Genomic_DNA"/>
</dbReference>
<organism evidence="1 6">
    <name type="scientific">Mycobacterium tuberculosis</name>
    <dbReference type="NCBI Taxonomy" id="1773"/>
    <lineage>
        <taxon>Bacteria</taxon>
        <taxon>Bacillati</taxon>
        <taxon>Actinomycetota</taxon>
        <taxon>Actinomycetes</taxon>
        <taxon>Mycobacteriales</taxon>
        <taxon>Mycobacteriaceae</taxon>
        <taxon>Mycobacterium</taxon>
        <taxon>Mycobacterium tuberculosis complex</taxon>
    </lineage>
</organism>
<gene>
    <name evidence="2" type="ORF">ERS007657_02788</name>
    <name evidence="1" type="ORF">ERS007681_04456</name>
    <name evidence="4" type="ORF">ERS027659_03726</name>
    <name evidence="3" type="ORF">ERS027661_01819</name>
</gene>
<evidence type="ECO:0000313" key="4">
    <source>
        <dbReference type="EMBL" id="CKS91368.1"/>
    </source>
</evidence>
<protein>
    <submittedName>
        <fullName evidence="1">Uncharacterized protein</fullName>
    </submittedName>
</protein>
<accession>A0A654TII8</accession>
<evidence type="ECO:0000313" key="8">
    <source>
        <dbReference type="Proteomes" id="UP000050164"/>
    </source>
</evidence>
<dbReference type="AlphaFoldDB" id="A0A654TII8"/>
<proteinExistence type="predicted"/>
<dbReference type="EMBL" id="CGCX01001157">
    <property type="protein sequence ID" value="CFR89688.1"/>
    <property type="molecule type" value="Genomic_DNA"/>
</dbReference>
<dbReference type="Proteomes" id="UP000048289">
    <property type="component" value="Unassembled WGS sequence"/>
</dbReference>
<dbReference type="Proteomes" id="UP000050164">
    <property type="component" value="Unassembled WGS sequence"/>
</dbReference>
<dbReference type="Proteomes" id="UP000046680">
    <property type="component" value="Unassembled WGS sequence"/>
</dbReference>
<sequence>MVSPLFSGCGDGIGGAASSTCCVPNRLVWPIFAVAFAGSRTVGSSSSVRVAIQFLRLMSRTVPTQTSATLTRLLVFSASVSGICT</sequence>
<evidence type="ECO:0000313" key="1">
    <source>
        <dbReference type="EMBL" id="CFE48102.1"/>
    </source>
</evidence>
<dbReference type="EMBL" id="CNFT01001142">
    <property type="protein sequence ID" value="CKS91368.1"/>
    <property type="molecule type" value="Genomic_DNA"/>
</dbReference>
<evidence type="ECO:0000313" key="7">
    <source>
        <dbReference type="Proteomes" id="UP000049023"/>
    </source>
</evidence>
<evidence type="ECO:0000313" key="5">
    <source>
        <dbReference type="Proteomes" id="UP000046680"/>
    </source>
</evidence>
<evidence type="ECO:0000313" key="6">
    <source>
        <dbReference type="Proteomes" id="UP000048289"/>
    </source>
</evidence>
<name>A0A654TII8_MYCTX</name>
<evidence type="ECO:0000313" key="3">
    <source>
        <dbReference type="EMBL" id="CKR64632.1"/>
    </source>
</evidence>
<dbReference type="Proteomes" id="UP000049023">
    <property type="component" value="Unassembled WGS sequence"/>
</dbReference>
<evidence type="ECO:0000313" key="2">
    <source>
        <dbReference type="EMBL" id="CFR89688.1"/>
    </source>
</evidence>
<reference evidence="5 6" key="1">
    <citation type="submission" date="2015-03" db="EMBL/GenBank/DDBJ databases">
        <authorList>
            <consortium name="Pathogen Informatics"/>
        </authorList>
    </citation>
    <scope>NUCLEOTIDE SEQUENCE [LARGE SCALE GENOMIC DNA]</scope>
    <source>
        <strain evidence="4 8">Bir 185</strain>
        <strain evidence="3 7">Bir 187</strain>
        <strain evidence="2 5">C09601061</strain>
        <strain evidence="1 6">G09901357</strain>
    </source>
</reference>